<dbReference type="STRING" id="329885.A0A4U0UF58"/>
<comment type="similarity">
    <text evidence="6">Belongs to the VMA21 family.</text>
</comment>
<feature type="transmembrane region" description="Helical" evidence="6">
    <location>
        <begin position="68"/>
        <end position="89"/>
    </location>
</feature>
<dbReference type="GO" id="GO:0005789">
    <property type="term" value="C:endoplasmic reticulum membrane"/>
    <property type="evidence" value="ECO:0007669"/>
    <property type="project" value="UniProtKB-SubCell"/>
</dbReference>
<dbReference type="PANTHER" id="PTHR31792">
    <property type="entry name" value="VACUOLAR ATPASE ASSEMBLY INTEGRAL MEMBRANE PROTEIN VMA21"/>
    <property type="match status" value="1"/>
</dbReference>
<dbReference type="GO" id="GO:0070072">
    <property type="term" value="P:vacuolar proton-transporting V-type ATPase complex assembly"/>
    <property type="evidence" value="ECO:0007669"/>
    <property type="project" value="UniProtKB-UniRule"/>
</dbReference>
<keyword evidence="3 6" id="KW-1133">Transmembrane helix</keyword>
<dbReference type="InterPro" id="IPR019013">
    <property type="entry name" value="Vma21"/>
</dbReference>
<dbReference type="GO" id="GO:0033116">
    <property type="term" value="C:endoplasmic reticulum-Golgi intermediate compartment membrane"/>
    <property type="evidence" value="ECO:0007669"/>
    <property type="project" value="UniProtKB-SubCell"/>
</dbReference>
<evidence type="ECO:0000256" key="4">
    <source>
        <dbReference type="ARBA" id="ARBA00023136"/>
    </source>
</evidence>
<sequence length="111" mass="12086">MAQRRPTPQEKTSILDQDETRSTPSDVTPAVAPATIAKLLFFTFAMITFPISSYFLTVHNLFSGNTTYAGALAALVANIVLMGYVIVAFQDDKSEREIDAAAAANEKKKSR</sequence>
<evidence type="ECO:0000256" key="3">
    <source>
        <dbReference type="ARBA" id="ARBA00022989"/>
    </source>
</evidence>
<evidence type="ECO:0000313" key="8">
    <source>
        <dbReference type="EMBL" id="TKA33512.1"/>
    </source>
</evidence>
<evidence type="ECO:0000256" key="6">
    <source>
        <dbReference type="HAMAP-Rule" id="MF_03058"/>
    </source>
</evidence>
<feature type="region of interest" description="Disordered" evidence="7">
    <location>
        <begin position="1"/>
        <end position="28"/>
    </location>
</feature>
<feature type="transmembrane region" description="Helical" evidence="6">
    <location>
        <begin position="39"/>
        <end position="62"/>
    </location>
</feature>
<evidence type="ECO:0000256" key="1">
    <source>
        <dbReference type="ARBA" id="ARBA00022692"/>
    </source>
</evidence>
<dbReference type="AlphaFoldDB" id="A0A4U0UF58"/>
<keyword evidence="4 6" id="KW-0472">Membrane</keyword>
<protein>
    <submittedName>
        <fullName evidence="8">Uncharacterized protein</fullName>
    </submittedName>
</protein>
<dbReference type="GO" id="GO:0012507">
    <property type="term" value="C:ER to Golgi transport vesicle membrane"/>
    <property type="evidence" value="ECO:0007669"/>
    <property type="project" value="UniProtKB-SubCell"/>
</dbReference>
<reference evidence="8 9" key="1">
    <citation type="submission" date="2017-03" db="EMBL/GenBank/DDBJ databases">
        <title>Genomes of endolithic fungi from Antarctica.</title>
        <authorList>
            <person name="Coleine C."/>
            <person name="Masonjones S."/>
            <person name="Stajich J.E."/>
        </authorList>
    </citation>
    <scope>NUCLEOTIDE SEQUENCE [LARGE SCALE GENOMIC DNA]</scope>
    <source>
        <strain evidence="8 9">CCFEE 5311</strain>
    </source>
</reference>
<evidence type="ECO:0000256" key="7">
    <source>
        <dbReference type="SAM" id="MobiDB-lite"/>
    </source>
</evidence>
<comment type="caution">
    <text evidence="8">The sequence shown here is derived from an EMBL/GenBank/DDBJ whole genome shotgun (WGS) entry which is preliminary data.</text>
</comment>
<dbReference type="PANTHER" id="PTHR31792:SF3">
    <property type="entry name" value="VACUOLAR ATPASE ASSEMBLY INTEGRAL MEMBRANE PROTEIN VMA21"/>
    <property type="match status" value="1"/>
</dbReference>
<comment type="function">
    <text evidence="6">Required for the assembly of the V0 complex of the vacuolar ATPase (V-ATPase) in the endoplasmic reticulum.</text>
</comment>
<keyword evidence="5 6" id="KW-0968">Cytoplasmic vesicle</keyword>
<dbReference type="HAMAP" id="MF_03058">
    <property type="entry name" value="VMA21"/>
    <property type="match status" value="1"/>
</dbReference>
<gene>
    <name evidence="8" type="ORF">B0A54_14689</name>
</gene>
<dbReference type="Pfam" id="PF09446">
    <property type="entry name" value="VMA21"/>
    <property type="match status" value="1"/>
</dbReference>
<organism evidence="8 9">
    <name type="scientific">Friedmanniomyces endolithicus</name>
    <dbReference type="NCBI Taxonomy" id="329885"/>
    <lineage>
        <taxon>Eukaryota</taxon>
        <taxon>Fungi</taxon>
        <taxon>Dikarya</taxon>
        <taxon>Ascomycota</taxon>
        <taxon>Pezizomycotina</taxon>
        <taxon>Dothideomycetes</taxon>
        <taxon>Dothideomycetidae</taxon>
        <taxon>Mycosphaerellales</taxon>
        <taxon>Teratosphaeriaceae</taxon>
        <taxon>Friedmanniomyces</taxon>
    </lineage>
</organism>
<comment type="subcellular location">
    <subcellularLocation>
        <location evidence="6">Endoplasmic reticulum membrane</location>
        <topology evidence="6">Multi-pass membrane protein</topology>
    </subcellularLocation>
    <subcellularLocation>
        <location evidence="6">Endoplasmic reticulum-Golgi intermediate compartment membrane</location>
        <topology evidence="6">Multi-pass membrane protein</topology>
    </subcellularLocation>
    <subcellularLocation>
        <location evidence="6">Cytoplasmic vesicle</location>
        <location evidence="6">COPII-coated vesicle membrane</location>
        <topology evidence="6">Multi-pass membrane protein</topology>
    </subcellularLocation>
</comment>
<feature type="short sequence motif" description="Prevents secretion from ER" evidence="6">
    <location>
        <begin position="107"/>
        <end position="110"/>
    </location>
</feature>
<dbReference type="Proteomes" id="UP000310066">
    <property type="component" value="Unassembled WGS sequence"/>
</dbReference>
<dbReference type="OrthoDB" id="160405at2759"/>
<evidence type="ECO:0000313" key="9">
    <source>
        <dbReference type="Proteomes" id="UP000310066"/>
    </source>
</evidence>
<name>A0A4U0UF58_9PEZI</name>
<keyword evidence="2 6" id="KW-0256">Endoplasmic reticulum</keyword>
<proteinExistence type="inferred from homology"/>
<dbReference type="EMBL" id="NAJP01000085">
    <property type="protein sequence ID" value="TKA33512.1"/>
    <property type="molecule type" value="Genomic_DNA"/>
</dbReference>
<accession>A0A4U0UF58</accession>
<evidence type="ECO:0000256" key="2">
    <source>
        <dbReference type="ARBA" id="ARBA00022824"/>
    </source>
</evidence>
<evidence type="ECO:0000256" key="5">
    <source>
        <dbReference type="ARBA" id="ARBA00023329"/>
    </source>
</evidence>
<keyword evidence="1 6" id="KW-0812">Transmembrane</keyword>